<accession>M5Q3H5</accession>
<dbReference type="PANTHER" id="PTHR42895">
    <property type="entry name" value="IRON-SULFUR CLUSTER-BINDING PROTEIN-RELATED"/>
    <property type="match status" value="1"/>
</dbReference>
<dbReference type="AlphaFoldDB" id="M5Q3H5"/>
<dbReference type="PROSITE" id="PS51379">
    <property type="entry name" value="4FE4S_FER_2"/>
    <property type="match status" value="2"/>
</dbReference>
<dbReference type="Pfam" id="PF13237">
    <property type="entry name" value="Fer4_10"/>
    <property type="match status" value="1"/>
</dbReference>
<dbReference type="PANTHER" id="PTHR42895:SF1">
    <property type="entry name" value="IRON-SULFUR CLUSTER PROTEIN"/>
    <property type="match status" value="1"/>
</dbReference>
<dbReference type="PATRIC" id="fig|1262666.3.peg.762"/>
<dbReference type="InterPro" id="IPR017896">
    <property type="entry name" value="4Fe4S_Fe-S-bd"/>
</dbReference>
<evidence type="ECO:0000313" key="2">
    <source>
        <dbReference type="EMBL" id="EMG38458.1"/>
    </source>
</evidence>
<dbReference type="Proteomes" id="UP000011922">
    <property type="component" value="Unassembled WGS sequence"/>
</dbReference>
<evidence type="ECO:0000313" key="3">
    <source>
        <dbReference type="Proteomes" id="UP000011922"/>
    </source>
</evidence>
<feature type="domain" description="4Fe-4S ferredoxin-type" evidence="1">
    <location>
        <begin position="7"/>
        <end position="36"/>
    </location>
</feature>
<dbReference type="EMBL" id="AOSV01000004">
    <property type="protein sequence ID" value="EMG38458.1"/>
    <property type="molecule type" value="Genomic_DNA"/>
</dbReference>
<dbReference type="Gene3D" id="3.30.70.20">
    <property type="match status" value="1"/>
</dbReference>
<comment type="caution">
    <text evidence="2">The sequence shown here is derived from an EMBL/GenBank/DDBJ whole genome shotgun (WGS) entry which is preliminary data.</text>
</comment>
<gene>
    <name evidence="2" type="ORF">PCS_00756</name>
</gene>
<dbReference type="RefSeq" id="WP_005984205.1">
    <property type="nucleotide sequence ID" value="NZ_AOSV01000004.1"/>
</dbReference>
<protein>
    <submittedName>
        <fullName evidence="2">4Fe-4S binding domain containing protein</fullName>
    </submittedName>
</protein>
<evidence type="ECO:0000259" key="1">
    <source>
        <dbReference type="PROSITE" id="PS51379"/>
    </source>
</evidence>
<dbReference type="OrthoDB" id="9795268at2"/>
<feature type="domain" description="4Fe-4S ferredoxin-type" evidence="1">
    <location>
        <begin position="37"/>
        <end position="66"/>
    </location>
</feature>
<dbReference type="InterPro" id="IPR052911">
    <property type="entry name" value="Corrinoid_activation_enz"/>
</dbReference>
<organism evidence="2 3">
    <name type="scientific">Desulfocurvibacter africanus PCS</name>
    <dbReference type="NCBI Taxonomy" id="1262666"/>
    <lineage>
        <taxon>Bacteria</taxon>
        <taxon>Pseudomonadati</taxon>
        <taxon>Thermodesulfobacteriota</taxon>
        <taxon>Desulfovibrionia</taxon>
        <taxon>Desulfovibrionales</taxon>
        <taxon>Desulfovibrionaceae</taxon>
        <taxon>Desulfocurvibacter</taxon>
    </lineage>
</organism>
<proteinExistence type="predicted"/>
<sequence>MNKVLRKIIQIDEEKCDGCGNCIPSCAEGALAIVDGKARIVKDLYCDGLGACLGHCPQDALKVIEREAEEFDEEAAMEHVRRTAEAEKAGARTVAQGCPGGKVEVFEKPAAKPELQTMAQAEPQAMPKTMGCGCSGSMIQDFSREKPVPVESGEQSGGCPCSGGKFARKPVAKAEPRQDPAQSELTHWPVQLRLIPPHAPFLKGADLLMAADCVPAAYPSFHEELLKGRKVLIGCPKFDDAQDYVQRLAAIFREARPRSLTIARMEVPCCGTLTQIVDAALRVSGVDVPVKEMVITRQGKAVEQDRLAAKF</sequence>
<dbReference type="SUPFAM" id="SSF54862">
    <property type="entry name" value="4Fe-4S ferredoxins"/>
    <property type="match status" value="1"/>
</dbReference>
<name>M5Q3H5_DESAF</name>
<reference evidence="2 3" key="1">
    <citation type="journal article" date="2013" name="Genome Announc.">
        <title>Draft Genome Sequence for Desulfovibrio africanus Strain PCS.</title>
        <authorList>
            <person name="Brown S.D."/>
            <person name="Utturkar S.M."/>
            <person name="Arkin A.P."/>
            <person name="Deutschbauer A.M."/>
            <person name="Elias D.A."/>
            <person name="Hazen T.C."/>
            <person name="Chakraborty R."/>
        </authorList>
    </citation>
    <scope>NUCLEOTIDE SEQUENCE [LARGE SCALE GENOMIC DNA]</scope>
    <source>
        <strain evidence="2 3">PCS</strain>
    </source>
</reference>